<dbReference type="PANTHER" id="PTHR40257:SF1">
    <property type="entry name" value="DUF1330 DOMAIN-CONTAINING PROTEIN"/>
    <property type="match status" value="1"/>
</dbReference>
<dbReference type="PANTHER" id="PTHR40257">
    <property type="match status" value="1"/>
</dbReference>
<organism evidence="1 2">
    <name type="scientific">Croceivirga thetidis</name>
    <dbReference type="NCBI Taxonomy" id="2721623"/>
    <lineage>
        <taxon>Bacteria</taxon>
        <taxon>Pseudomonadati</taxon>
        <taxon>Bacteroidota</taxon>
        <taxon>Flavobacteriia</taxon>
        <taxon>Flavobacteriales</taxon>
        <taxon>Flavobacteriaceae</taxon>
        <taxon>Croceivirga</taxon>
    </lineage>
</organism>
<dbReference type="Proteomes" id="UP000718451">
    <property type="component" value="Unassembled WGS sequence"/>
</dbReference>
<name>A0ABX1GS68_9FLAO</name>
<evidence type="ECO:0000313" key="2">
    <source>
        <dbReference type="Proteomes" id="UP000718451"/>
    </source>
</evidence>
<proteinExistence type="predicted"/>
<evidence type="ECO:0000313" key="1">
    <source>
        <dbReference type="EMBL" id="NKI32776.1"/>
    </source>
</evidence>
<keyword evidence="2" id="KW-1185">Reference proteome</keyword>
<dbReference type="SUPFAM" id="SSF54909">
    <property type="entry name" value="Dimeric alpha+beta barrel"/>
    <property type="match status" value="1"/>
</dbReference>
<sequence length="128" mass="14441">MEAYINVNPDEFQRFKAEVGDAPITMLNLLKYKDLVEETGQTGKEGYSAYLNAASPFLESVNAKVLFFGSPKHMLIGPMDEALWDAVIIVQYNSFSDFFKMVNSEGYPSHLRAQALQDSRLIHCKSIQ</sequence>
<protein>
    <recommendedName>
        <fullName evidence="3">DUF1330 domain-containing protein</fullName>
    </recommendedName>
</protein>
<dbReference type="EMBL" id="JAAWWL010000002">
    <property type="protein sequence ID" value="NKI32776.1"/>
    <property type="molecule type" value="Genomic_DNA"/>
</dbReference>
<reference evidence="1 2" key="1">
    <citation type="submission" date="2020-04" db="EMBL/GenBank/DDBJ databases">
        <authorList>
            <person name="Yoon J."/>
        </authorList>
    </citation>
    <scope>NUCLEOTIDE SEQUENCE [LARGE SCALE GENOMIC DNA]</scope>
    <source>
        <strain evidence="1 2">DJ-13</strain>
    </source>
</reference>
<gene>
    <name evidence="1" type="ORF">HCU67_12535</name>
</gene>
<dbReference type="Gene3D" id="3.30.70.100">
    <property type="match status" value="1"/>
</dbReference>
<evidence type="ECO:0008006" key="3">
    <source>
        <dbReference type="Google" id="ProtNLM"/>
    </source>
</evidence>
<accession>A0ABX1GS68</accession>
<dbReference type="InterPro" id="IPR011008">
    <property type="entry name" value="Dimeric_a/b-barrel"/>
</dbReference>
<dbReference type="RefSeq" id="WP_168552951.1">
    <property type="nucleotide sequence ID" value="NZ_JAAWWL010000002.1"/>
</dbReference>
<comment type="caution">
    <text evidence="1">The sequence shown here is derived from an EMBL/GenBank/DDBJ whole genome shotgun (WGS) entry which is preliminary data.</text>
</comment>